<gene>
    <name evidence="1" type="ORF">L1987_18606</name>
</gene>
<organism evidence="1 2">
    <name type="scientific">Smallanthus sonchifolius</name>
    <dbReference type="NCBI Taxonomy" id="185202"/>
    <lineage>
        <taxon>Eukaryota</taxon>
        <taxon>Viridiplantae</taxon>
        <taxon>Streptophyta</taxon>
        <taxon>Embryophyta</taxon>
        <taxon>Tracheophyta</taxon>
        <taxon>Spermatophyta</taxon>
        <taxon>Magnoliopsida</taxon>
        <taxon>eudicotyledons</taxon>
        <taxon>Gunneridae</taxon>
        <taxon>Pentapetalae</taxon>
        <taxon>asterids</taxon>
        <taxon>campanulids</taxon>
        <taxon>Asterales</taxon>
        <taxon>Asteraceae</taxon>
        <taxon>Asteroideae</taxon>
        <taxon>Heliantheae alliance</taxon>
        <taxon>Millerieae</taxon>
        <taxon>Smallanthus</taxon>
    </lineage>
</organism>
<dbReference type="Proteomes" id="UP001056120">
    <property type="component" value="Linkage Group LG06"/>
</dbReference>
<accession>A0ACB9J2D8</accession>
<comment type="caution">
    <text evidence="1">The sequence shown here is derived from an EMBL/GenBank/DDBJ whole genome shotgun (WGS) entry which is preliminary data.</text>
</comment>
<evidence type="ECO:0000313" key="1">
    <source>
        <dbReference type="EMBL" id="KAI3813871.1"/>
    </source>
</evidence>
<sequence>MSVVKSKLLMICLSTASMFDADEKPISSNFGLQKIRLSAGNLFISRRTQLSVALSLICSNFYKGGNIFTSIIGKNTERARRRKPTAKK</sequence>
<protein>
    <submittedName>
        <fullName evidence="1">Uncharacterized protein</fullName>
    </submittedName>
</protein>
<proteinExistence type="predicted"/>
<name>A0ACB9J2D8_9ASTR</name>
<reference evidence="1 2" key="2">
    <citation type="journal article" date="2022" name="Mol. Ecol. Resour.">
        <title>The genomes of chicory, endive, great burdock and yacon provide insights into Asteraceae paleo-polyploidization history and plant inulin production.</title>
        <authorList>
            <person name="Fan W."/>
            <person name="Wang S."/>
            <person name="Wang H."/>
            <person name="Wang A."/>
            <person name="Jiang F."/>
            <person name="Liu H."/>
            <person name="Zhao H."/>
            <person name="Xu D."/>
            <person name="Zhang Y."/>
        </authorList>
    </citation>
    <scope>NUCLEOTIDE SEQUENCE [LARGE SCALE GENOMIC DNA]</scope>
    <source>
        <strain evidence="2">cv. Yunnan</strain>
        <tissue evidence="1">Leaves</tissue>
    </source>
</reference>
<dbReference type="EMBL" id="CM042023">
    <property type="protein sequence ID" value="KAI3813871.1"/>
    <property type="molecule type" value="Genomic_DNA"/>
</dbReference>
<keyword evidence="2" id="KW-1185">Reference proteome</keyword>
<reference evidence="2" key="1">
    <citation type="journal article" date="2022" name="Mol. Ecol. Resour.">
        <title>The genomes of chicory, endive, great burdock and yacon provide insights into Asteraceae palaeo-polyploidization history and plant inulin production.</title>
        <authorList>
            <person name="Fan W."/>
            <person name="Wang S."/>
            <person name="Wang H."/>
            <person name="Wang A."/>
            <person name="Jiang F."/>
            <person name="Liu H."/>
            <person name="Zhao H."/>
            <person name="Xu D."/>
            <person name="Zhang Y."/>
        </authorList>
    </citation>
    <scope>NUCLEOTIDE SEQUENCE [LARGE SCALE GENOMIC DNA]</scope>
    <source>
        <strain evidence="2">cv. Yunnan</strain>
    </source>
</reference>
<evidence type="ECO:0000313" key="2">
    <source>
        <dbReference type="Proteomes" id="UP001056120"/>
    </source>
</evidence>